<feature type="non-terminal residue" evidence="2">
    <location>
        <position position="1"/>
    </location>
</feature>
<protein>
    <submittedName>
        <fullName evidence="2">Putative tick transposon</fullName>
    </submittedName>
</protein>
<dbReference type="InterPro" id="IPR000477">
    <property type="entry name" value="RT_dom"/>
</dbReference>
<dbReference type="SUPFAM" id="SSF56672">
    <property type="entry name" value="DNA/RNA polymerases"/>
    <property type="match status" value="1"/>
</dbReference>
<dbReference type="InterPro" id="IPR043502">
    <property type="entry name" value="DNA/RNA_pol_sf"/>
</dbReference>
<evidence type="ECO:0000313" key="2">
    <source>
        <dbReference type="EMBL" id="JAT98268.1"/>
    </source>
</evidence>
<dbReference type="PROSITE" id="PS50878">
    <property type="entry name" value="RT_POL"/>
    <property type="match status" value="1"/>
</dbReference>
<feature type="domain" description="Reverse transcriptase" evidence="1">
    <location>
        <begin position="8"/>
        <end position="274"/>
    </location>
</feature>
<dbReference type="AlphaFoldDB" id="A0A1E1XGB0"/>
<dbReference type="CDD" id="cd01650">
    <property type="entry name" value="RT_nLTR_like"/>
    <property type="match status" value="1"/>
</dbReference>
<dbReference type="Pfam" id="PF00078">
    <property type="entry name" value="RVT_1"/>
    <property type="match status" value="1"/>
</dbReference>
<accession>A0A1E1XGB0</accession>
<dbReference type="GO" id="GO:0071897">
    <property type="term" value="P:DNA biosynthetic process"/>
    <property type="evidence" value="ECO:0007669"/>
    <property type="project" value="UniProtKB-ARBA"/>
</dbReference>
<reference evidence="2" key="1">
    <citation type="journal article" date="2017" name="Front. Cell. Infect. Microbiol.">
        <title>The Distinct Transcriptional Response of the Midgut of Amblyomma sculptum and Amblyomma aureolatum Ticks to Rickettsia rickettsii Correlates to Their Differences in Susceptibility to Infection.</title>
        <authorList>
            <person name="Martins L.A."/>
            <person name="Galletti M.F.B.M."/>
            <person name="Ribeiro J.M."/>
            <person name="Fujita A."/>
            <person name="Costa F.B."/>
            <person name="Labruna M.B."/>
            <person name="Daffre S."/>
            <person name="Fogaca A.C."/>
        </authorList>
    </citation>
    <scope>NUCLEOTIDE SEQUENCE</scope>
</reference>
<sequence length="461" mass="53170">YLQIIFCKAIESGTLPKDWKKANVVPVFKSGSKSSVTNYGPISLCSICCKVFEHILYSNIIRHLEGSNFFFPNQHGFRKGVSCTTQLIELFHEVADTAVKRIRTDAIFLDYRKAFDSVSHELLIHKMSTLNLDTKVMRVIEDYLNDRIQCVVIGGKNSSFVQVTSGVPQGSVLGPLLFLIYINDIATNISSQMRLFADDCVVYRSIRNQHDIDALQQDLNSIASWCQNWELSLNTDKCYQVTFTKSKITNEPTYKLGDSILRKVNEVKYLGVLLTADLSFSSHIDTTVKKAGKMLSLIIRTLRTAPQILKITAYKSLVRPQLEYATALWDPHQQYMIDKIEAIQNRAARFISRQYSRHASISEIKKHIGLESLQIRRRKHRLKLLHAIYTDSTGIDKLKYLKPPHYISNRRDHRFKIREITCKTNYMKYSFFPRSISEWNKLPVEVVSAHRDVFLRLIHDL</sequence>
<name>A0A1E1XGB0_9ACAR</name>
<evidence type="ECO:0000259" key="1">
    <source>
        <dbReference type="PROSITE" id="PS50878"/>
    </source>
</evidence>
<dbReference type="PANTHER" id="PTHR33332">
    <property type="entry name" value="REVERSE TRANSCRIPTASE DOMAIN-CONTAINING PROTEIN"/>
    <property type="match status" value="1"/>
</dbReference>
<dbReference type="EMBL" id="GFAC01000920">
    <property type="protein sequence ID" value="JAT98268.1"/>
    <property type="molecule type" value="mRNA"/>
</dbReference>
<proteinExistence type="evidence at transcript level"/>
<organism evidence="2">
    <name type="scientific">Amblyomma aureolatum</name>
    <dbReference type="NCBI Taxonomy" id="187763"/>
    <lineage>
        <taxon>Eukaryota</taxon>
        <taxon>Metazoa</taxon>
        <taxon>Ecdysozoa</taxon>
        <taxon>Arthropoda</taxon>
        <taxon>Chelicerata</taxon>
        <taxon>Arachnida</taxon>
        <taxon>Acari</taxon>
        <taxon>Parasitiformes</taxon>
        <taxon>Ixodida</taxon>
        <taxon>Ixodoidea</taxon>
        <taxon>Ixodidae</taxon>
        <taxon>Amblyomminae</taxon>
        <taxon>Amblyomma</taxon>
    </lineage>
</organism>